<name>A0A511DSQ7_9PSEU</name>
<accession>A0A511DSQ7</accession>
<dbReference type="AlphaFoldDB" id="A0A511DSQ7"/>
<dbReference type="SUPFAM" id="SSF52540">
    <property type="entry name" value="P-loop containing nucleoside triphosphate hydrolases"/>
    <property type="match status" value="1"/>
</dbReference>
<dbReference type="Proteomes" id="UP000321685">
    <property type="component" value="Unassembled WGS sequence"/>
</dbReference>
<keyword evidence="1" id="KW-0808">Transferase</keyword>
<keyword evidence="1" id="KW-0418">Kinase</keyword>
<keyword evidence="2" id="KW-1185">Reference proteome</keyword>
<comment type="caution">
    <text evidence="1">The sequence shown here is derived from an EMBL/GenBank/DDBJ whole genome shotgun (WGS) entry which is preliminary data.</text>
</comment>
<reference evidence="1 2" key="1">
    <citation type="submission" date="2019-07" db="EMBL/GenBank/DDBJ databases">
        <title>Whole genome shotgun sequence of Pseudonocardia sulfidoxydans NBRC 16205.</title>
        <authorList>
            <person name="Hosoyama A."/>
            <person name="Uohara A."/>
            <person name="Ohji S."/>
            <person name="Ichikawa N."/>
        </authorList>
    </citation>
    <scope>NUCLEOTIDE SEQUENCE [LARGE SCALE GENOMIC DNA]</scope>
    <source>
        <strain evidence="1 2">NBRC 16205</strain>
    </source>
</reference>
<evidence type="ECO:0000313" key="2">
    <source>
        <dbReference type="Proteomes" id="UP000321685"/>
    </source>
</evidence>
<dbReference type="Gene3D" id="3.40.50.300">
    <property type="entry name" value="P-loop containing nucleotide triphosphate hydrolases"/>
    <property type="match status" value="1"/>
</dbReference>
<organism evidence="1 2">
    <name type="scientific">Pseudonocardia sulfidoxydans NBRC 16205</name>
    <dbReference type="NCBI Taxonomy" id="1223511"/>
    <lineage>
        <taxon>Bacteria</taxon>
        <taxon>Bacillati</taxon>
        <taxon>Actinomycetota</taxon>
        <taxon>Actinomycetes</taxon>
        <taxon>Pseudonocardiales</taxon>
        <taxon>Pseudonocardiaceae</taxon>
        <taxon>Pseudonocardia</taxon>
    </lineage>
</organism>
<proteinExistence type="predicted"/>
<evidence type="ECO:0000313" key="1">
    <source>
        <dbReference type="EMBL" id="GEL26098.1"/>
    </source>
</evidence>
<dbReference type="InterPro" id="IPR027417">
    <property type="entry name" value="P-loop_NTPase"/>
</dbReference>
<dbReference type="EMBL" id="BJVJ01000074">
    <property type="protein sequence ID" value="GEL26098.1"/>
    <property type="molecule type" value="Genomic_DNA"/>
</dbReference>
<protein>
    <submittedName>
        <fullName evidence="1">Uridine kinase</fullName>
    </submittedName>
</protein>
<sequence length="210" mass="22780">MAVVSAAITPTTRDALAARIAESALRRDGRVRLVVDGPPPTDPLGLAGSVADVLRAAGRPPVVVDAGDWLRPASVRLEYGRTDPDMYLAGWLDEGALRRELLEPADPAGSGRVLRRFHDAGRDRAFRDGYLELSDGAVVLVAGTLLLGRGLPFDMAVHLRMSAAALQRRLPEDLAWTAAAYERYEAEWFPAEAADLVVLSDHPERPAIRR</sequence>
<gene>
    <name evidence="1" type="ORF">PSU4_50520</name>
</gene>
<dbReference type="GO" id="GO:0016301">
    <property type="term" value="F:kinase activity"/>
    <property type="evidence" value="ECO:0007669"/>
    <property type="project" value="UniProtKB-KW"/>
</dbReference>